<evidence type="ECO:0000256" key="5">
    <source>
        <dbReference type="ARBA" id="ARBA00017322"/>
    </source>
</evidence>
<dbReference type="PROSITE" id="PS50109">
    <property type="entry name" value="HIS_KIN"/>
    <property type="match status" value="1"/>
</dbReference>
<dbReference type="CDD" id="cd16917">
    <property type="entry name" value="HATPase_UhpB-NarQ-NarX-like"/>
    <property type="match status" value="1"/>
</dbReference>
<keyword evidence="12" id="KW-0902">Two-component regulatory system</keyword>
<reference evidence="19 20" key="1">
    <citation type="submission" date="2019-09" db="EMBL/GenBank/DDBJ databases">
        <title>Actinomadura physcomitrii sp. nov., a novel actinomycete isolated from moss [Physcomitrium sphaericum (Ludw) Fuernr].</title>
        <authorList>
            <person name="Liu C."/>
            <person name="Zhuang X."/>
        </authorList>
    </citation>
    <scope>NUCLEOTIDE SEQUENCE [LARGE SCALE GENOMIC DNA]</scope>
    <source>
        <strain evidence="19 20">CYP1-1B</strain>
    </source>
</reference>
<dbReference type="InterPro" id="IPR003594">
    <property type="entry name" value="HATPase_dom"/>
</dbReference>
<keyword evidence="7" id="KW-0963">Cytoplasm</keyword>
<comment type="subcellular location">
    <subcellularLocation>
        <location evidence="3">Cytoplasm</location>
    </subcellularLocation>
</comment>
<dbReference type="OrthoDB" id="227596at2"/>
<dbReference type="GO" id="GO:0046872">
    <property type="term" value="F:metal ion binding"/>
    <property type="evidence" value="ECO:0007669"/>
    <property type="project" value="UniProtKB-KW"/>
</dbReference>
<feature type="transmembrane region" description="Helical" evidence="17">
    <location>
        <begin position="36"/>
        <end position="55"/>
    </location>
</feature>
<keyword evidence="17" id="KW-1133">Transmembrane helix</keyword>
<dbReference type="GO" id="GO:0046983">
    <property type="term" value="F:protein dimerization activity"/>
    <property type="evidence" value="ECO:0007669"/>
    <property type="project" value="InterPro"/>
</dbReference>
<dbReference type="SMART" id="SM00387">
    <property type="entry name" value="HATPase_c"/>
    <property type="match status" value="1"/>
</dbReference>
<dbReference type="Pfam" id="PF07730">
    <property type="entry name" value="HisKA_3"/>
    <property type="match status" value="1"/>
</dbReference>
<feature type="transmembrane region" description="Helical" evidence="17">
    <location>
        <begin position="137"/>
        <end position="157"/>
    </location>
</feature>
<dbReference type="GO" id="GO:0005737">
    <property type="term" value="C:cytoplasm"/>
    <property type="evidence" value="ECO:0007669"/>
    <property type="project" value="UniProtKB-SubCell"/>
</dbReference>
<evidence type="ECO:0000256" key="16">
    <source>
        <dbReference type="SAM" id="MobiDB-lite"/>
    </source>
</evidence>
<dbReference type="GO" id="GO:0000155">
    <property type="term" value="F:phosphorelay sensor kinase activity"/>
    <property type="evidence" value="ECO:0007669"/>
    <property type="project" value="InterPro"/>
</dbReference>
<comment type="cofactor">
    <cofactor evidence="2">
        <name>[4Fe-4S] cluster</name>
        <dbReference type="ChEBI" id="CHEBI:49883"/>
    </cofactor>
</comment>
<evidence type="ECO:0000256" key="12">
    <source>
        <dbReference type="ARBA" id="ARBA00023012"/>
    </source>
</evidence>
<feature type="transmembrane region" description="Helical" evidence="17">
    <location>
        <begin position="67"/>
        <end position="84"/>
    </location>
</feature>
<dbReference type="InterPro" id="IPR050482">
    <property type="entry name" value="Sensor_HK_TwoCompSys"/>
</dbReference>
<keyword evidence="9" id="KW-0479">Metal-binding</keyword>
<keyword evidence="20" id="KW-1185">Reference proteome</keyword>
<evidence type="ECO:0000256" key="1">
    <source>
        <dbReference type="ARBA" id="ARBA00000085"/>
    </source>
</evidence>
<keyword evidence="8" id="KW-0808">Transferase</keyword>
<dbReference type="EC" id="2.7.13.3" evidence="4"/>
<dbReference type="Gene3D" id="1.20.5.1930">
    <property type="match status" value="1"/>
</dbReference>
<sequence>MRDDPFSPAVRLLGWAVHGTFLVLLAIALVRVVHDGLAWAAAGGVLLGLLYAAAVVPQLREHRTRPALARAWLGVISAGWVALALSSPDFVWLAFPLFFAYLHLLPPPAALPGVAALTGAAIAASAWHGGGLTLAEVLGPCIGAAVATMMALAYAALYRESEQRRRLIEELVRTRERLVRAEAGAARLAERERLAREIHDTLAQGMSSIILLLRAARRDLDHAPGAARGRLDEAEKAAAENLEEARSFVRALAPPVLRRSSLPDALRRVTESAGARSPARMRFEVSGTPAELPTEYEVALLRIAQGALGNASRHAAAANVGVTLTYLDGMVVLDVFDDGRGFDPSPTRTDLAGGTGYGLRAMRERARALGGTLTVESSPGEGTAVVASLPLPAAPDAPEGRQGR</sequence>
<evidence type="ECO:0000256" key="17">
    <source>
        <dbReference type="SAM" id="Phobius"/>
    </source>
</evidence>
<evidence type="ECO:0000256" key="8">
    <source>
        <dbReference type="ARBA" id="ARBA00022679"/>
    </source>
</evidence>
<proteinExistence type="predicted"/>
<dbReference type="SUPFAM" id="SSF55874">
    <property type="entry name" value="ATPase domain of HSP90 chaperone/DNA topoisomerase II/histidine kinase"/>
    <property type="match status" value="1"/>
</dbReference>
<dbReference type="InterPro" id="IPR036890">
    <property type="entry name" value="HATPase_C_sf"/>
</dbReference>
<dbReference type="AlphaFoldDB" id="A0A6L3VLB7"/>
<name>A0A6L3VLB7_9ACTN</name>
<organism evidence="19 20">
    <name type="scientific">Actinomadura montaniterrae</name>
    <dbReference type="NCBI Taxonomy" id="1803903"/>
    <lineage>
        <taxon>Bacteria</taxon>
        <taxon>Bacillati</taxon>
        <taxon>Actinomycetota</taxon>
        <taxon>Actinomycetes</taxon>
        <taxon>Streptosporangiales</taxon>
        <taxon>Thermomonosporaceae</taxon>
        <taxon>Actinomadura</taxon>
    </lineage>
</organism>
<dbReference type="GO" id="GO:0051539">
    <property type="term" value="F:4 iron, 4 sulfur cluster binding"/>
    <property type="evidence" value="ECO:0007669"/>
    <property type="project" value="UniProtKB-KW"/>
</dbReference>
<feature type="transmembrane region" description="Helical" evidence="17">
    <location>
        <begin position="12"/>
        <end position="30"/>
    </location>
</feature>
<dbReference type="EMBL" id="WBMR01000142">
    <property type="protein sequence ID" value="KAB2370741.1"/>
    <property type="molecule type" value="Genomic_DNA"/>
</dbReference>
<keyword evidence="10 19" id="KW-0418">Kinase</keyword>
<accession>A0A6L3VLB7</accession>
<evidence type="ECO:0000256" key="7">
    <source>
        <dbReference type="ARBA" id="ARBA00022490"/>
    </source>
</evidence>
<evidence type="ECO:0000256" key="2">
    <source>
        <dbReference type="ARBA" id="ARBA00001966"/>
    </source>
</evidence>
<comment type="function">
    <text evidence="14">Member of the two-component regulatory system NreB/NreC involved in the control of dissimilatory nitrate/nitrite reduction in response to oxygen. NreB functions as a direct oxygen sensor histidine kinase which is autophosphorylated, in the absence of oxygen, probably at the conserved histidine residue, and transfers its phosphate group probably to a conserved aspartate residue of NreC. NreB/NreC activates the expression of the nitrate (narGHJI) and nitrite (nir) reductase operons, as well as the putative nitrate transporter gene narT.</text>
</comment>
<evidence type="ECO:0000256" key="15">
    <source>
        <dbReference type="ARBA" id="ARBA00030800"/>
    </source>
</evidence>
<evidence type="ECO:0000256" key="6">
    <source>
        <dbReference type="ARBA" id="ARBA00022485"/>
    </source>
</evidence>
<keyword evidence="11" id="KW-0408">Iron</keyword>
<evidence type="ECO:0000256" key="9">
    <source>
        <dbReference type="ARBA" id="ARBA00022723"/>
    </source>
</evidence>
<evidence type="ECO:0000313" key="20">
    <source>
        <dbReference type="Proteomes" id="UP000483004"/>
    </source>
</evidence>
<feature type="transmembrane region" description="Helical" evidence="17">
    <location>
        <begin position="113"/>
        <end position="131"/>
    </location>
</feature>
<dbReference type="InterPro" id="IPR017205">
    <property type="entry name" value="Sig_transdc_His_kinase_ChrS"/>
</dbReference>
<dbReference type="PRINTS" id="PR00344">
    <property type="entry name" value="BCTRLSENSOR"/>
</dbReference>
<comment type="catalytic activity">
    <reaction evidence="1">
        <text>ATP + protein L-histidine = ADP + protein N-phospho-L-histidine.</text>
        <dbReference type="EC" id="2.7.13.3"/>
    </reaction>
</comment>
<dbReference type="InterPro" id="IPR011712">
    <property type="entry name" value="Sig_transdc_His_kin_sub3_dim/P"/>
</dbReference>
<evidence type="ECO:0000256" key="3">
    <source>
        <dbReference type="ARBA" id="ARBA00004496"/>
    </source>
</evidence>
<dbReference type="Pfam" id="PF02518">
    <property type="entry name" value="HATPase_c"/>
    <property type="match status" value="1"/>
</dbReference>
<evidence type="ECO:0000256" key="13">
    <source>
        <dbReference type="ARBA" id="ARBA00023014"/>
    </source>
</evidence>
<keyword evidence="13" id="KW-0411">Iron-sulfur</keyword>
<keyword evidence="6" id="KW-0004">4Fe-4S</keyword>
<dbReference type="InterPro" id="IPR004358">
    <property type="entry name" value="Sig_transdc_His_kin-like_C"/>
</dbReference>
<evidence type="ECO:0000313" key="19">
    <source>
        <dbReference type="EMBL" id="KAB2370741.1"/>
    </source>
</evidence>
<dbReference type="RefSeq" id="WP_151544411.1">
    <property type="nucleotide sequence ID" value="NZ_WBMR01000142.1"/>
</dbReference>
<feature type="domain" description="Histidine kinase" evidence="18">
    <location>
        <begin position="193"/>
        <end position="393"/>
    </location>
</feature>
<dbReference type="PIRSF" id="PIRSF037434">
    <property type="entry name" value="STHK_ChrS"/>
    <property type="match status" value="1"/>
</dbReference>
<comment type="caution">
    <text evidence="19">The sequence shown here is derived from an EMBL/GenBank/DDBJ whole genome shotgun (WGS) entry which is preliminary data.</text>
</comment>
<evidence type="ECO:0000256" key="14">
    <source>
        <dbReference type="ARBA" id="ARBA00024827"/>
    </source>
</evidence>
<dbReference type="InterPro" id="IPR005467">
    <property type="entry name" value="His_kinase_dom"/>
</dbReference>
<dbReference type="Gene3D" id="3.30.565.10">
    <property type="entry name" value="Histidine kinase-like ATPase, C-terminal domain"/>
    <property type="match status" value="1"/>
</dbReference>
<feature type="compositionally biased region" description="Low complexity" evidence="16">
    <location>
        <begin position="384"/>
        <end position="397"/>
    </location>
</feature>
<dbReference type="PANTHER" id="PTHR24421:SF62">
    <property type="entry name" value="SENSORY TRANSDUCTION HISTIDINE KINASE"/>
    <property type="match status" value="1"/>
</dbReference>
<keyword evidence="17" id="KW-0812">Transmembrane</keyword>
<dbReference type="Proteomes" id="UP000483004">
    <property type="component" value="Unassembled WGS sequence"/>
</dbReference>
<gene>
    <name evidence="19" type="ORF">F9B16_34490</name>
</gene>
<feature type="region of interest" description="Disordered" evidence="16">
    <location>
        <begin position="372"/>
        <end position="404"/>
    </location>
</feature>
<evidence type="ECO:0000256" key="11">
    <source>
        <dbReference type="ARBA" id="ARBA00023004"/>
    </source>
</evidence>
<keyword evidence="17" id="KW-0472">Membrane</keyword>
<dbReference type="GO" id="GO:0016020">
    <property type="term" value="C:membrane"/>
    <property type="evidence" value="ECO:0007669"/>
    <property type="project" value="InterPro"/>
</dbReference>
<evidence type="ECO:0000256" key="4">
    <source>
        <dbReference type="ARBA" id="ARBA00012438"/>
    </source>
</evidence>
<protein>
    <recommendedName>
        <fullName evidence="5">Oxygen sensor histidine kinase NreB</fullName>
        <ecNumber evidence="4">2.7.13.3</ecNumber>
    </recommendedName>
    <alternativeName>
        <fullName evidence="15">Nitrogen regulation protein B</fullName>
    </alternativeName>
</protein>
<dbReference type="PANTHER" id="PTHR24421">
    <property type="entry name" value="NITRATE/NITRITE SENSOR PROTEIN NARX-RELATED"/>
    <property type="match status" value="1"/>
</dbReference>
<evidence type="ECO:0000256" key="10">
    <source>
        <dbReference type="ARBA" id="ARBA00022777"/>
    </source>
</evidence>
<evidence type="ECO:0000259" key="18">
    <source>
        <dbReference type="PROSITE" id="PS50109"/>
    </source>
</evidence>